<reference evidence="3" key="1">
    <citation type="submission" date="2016-10" db="EMBL/GenBank/DDBJ databases">
        <authorList>
            <person name="Varghese N."/>
        </authorList>
    </citation>
    <scope>NUCLEOTIDE SEQUENCE [LARGE SCALE GENOMIC DNA]</scope>
    <source>
        <strain evidence="3">DSM 45096 / BCRC 16803 / CGMCC 4.1857 / CIP 109030 / JCM 12277 / KCTC 19219 / NBRC 100920 / 33214</strain>
    </source>
</reference>
<gene>
    <name evidence="2" type="ORF">SAMN05414137_1735</name>
</gene>
<protein>
    <recommendedName>
        <fullName evidence="1">GAF domain-containing protein</fullName>
    </recommendedName>
</protein>
<name>A0A1H8BNW9_STRJI</name>
<dbReference type="Pfam" id="PF01590">
    <property type="entry name" value="GAF"/>
    <property type="match status" value="1"/>
</dbReference>
<dbReference type="STRING" id="235985.SAMN05414137_1735"/>
<dbReference type="InterPro" id="IPR029016">
    <property type="entry name" value="GAF-like_dom_sf"/>
</dbReference>
<dbReference type="eggNOG" id="COG2203">
    <property type="taxonomic scope" value="Bacteria"/>
</dbReference>
<dbReference type="PANTHER" id="PTHR43102:SF2">
    <property type="entry name" value="GAF DOMAIN-CONTAINING PROTEIN"/>
    <property type="match status" value="1"/>
</dbReference>
<proteinExistence type="predicted"/>
<dbReference type="InterPro" id="IPR003018">
    <property type="entry name" value="GAF"/>
</dbReference>
<feature type="domain" description="GAF" evidence="1">
    <location>
        <begin position="32"/>
        <end position="144"/>
    </location>
</feature>
<evidence type="ECO:0000313" key="3">
    <source>
        <dbReference type="Proteomes" id="UP000183015"/>
    </source>
</evidence>
<dbReference type="RefSeq" id="WP_042449541.1">
    <property type="nucleotide sequence ID" value="NZ_BBPN01000016.1"/>
</dbReference>
<evidence type="ECO:0000313" key="2">
    <source>
        <dbReference type="EMBL" id="SEM84493.1"/>
    </source>
</evidence>
<evidence type="ECO:0000259" key="1">
    <source>
        <dbReference type="Pfam" id="PF01590"/>
    </source>
</evidence>
<dbReference type="Proteomes" id="UP000183015">
    <property type="component" value="Unassembled WGS sequence"/>
</dbReference>
<dbReference type="PANTHER" id="PTHR43102">
    <property type="entry name" value="SLR1143 PROTEIN"/>
    <property type="match status" value="1"/>
</dbReference>
<dbReference type="EMBL" id="FOAZ01000073">
    <property type="protein sequence ID" value="SEM84493.1"/>
    <property type="molecule type" value="Genomic_DNA"/>
</dbReference>
<organism evidence="2 3">
    <name type="scientific">Streptacidiphilus jiangxiensis</name>
    <dbReference type="NCBI Taxonomy" id="235985"/>
    <lineage>
        <taxon>Bacteria</taxon>
        <taxon>Bacillati</taxon>
        <taxon>Actinomycetota</taxon>
        <taxon>Actinomycetes</taxon>
        <taxon>Kitasatosporales</taxon>
        <taxon>Streptomycetaceae</taxon>
        <taxon>Streptacidiphilus</taxon>
    </lineage>
</organism>
<dbReference type="SUPFAM" id="SSF55781">
    <property type="entry name" value="GAF domain-like"/>
    <property type="match status" value="1"/>
</dbReference>
<dbReference type="Gene3D" id="3.30.450.40">
    <property type="match status" value="1"/>
</dbReference>
<accession>A0A1H8BNW9</accession>
<keyword evidence="3" id="KW-1185">Reference proteome</keyword>
<dbReference type="AlphaFoldDB" id="A0A1H8BNW9"/>
<sequence length="172" mass="18525">MTYSELEPALSREQGQRIARIRALDLLQMPHLDEVAGRIAAALGQPYAMVNVITNVQAFVGLHSAPGMPPVGRTMRVDHGYCPALLDREVPLVLPDVQAWARFASNPVVDQVGIRTYVGAPLPDPDTGIVLGTVCAVGTQALPMSTGRRSLALIKEFQAEVTELIAARARAY</sequence>